<feature type="signal peptide" evidence="1">
    <location>
        <begin position="1"/>
        <end position="31"/>
    </location>
</feature>
<evidence type="ECO:0000313" key="3">
    <source>
        <dbReference type="Proteomes" id="UP001177140"/>
    </source>
</evidence>
<feature type="chain" id="PRO_5041234277" description="Transmembrane protein" evidence="1">
    <location>
        <begin position="32"/>
        <end position="95"/>
    </location>
</feature>
<dbReference type="AlphaFoldDB" id="A0AA41VT63"/>
<dbReference type="Proteomes" id="UP001177140">
    <property type="component" value="Unassembled WGS sequence"/>
</dbReference>
<comment type="caution">
    <text evidence="2">The sequence shown here is derived from an EMBL/GenBank/DDBJ whole genome shotgun (WGS) entry which is preliminary data.</text>
</comment>
<name>A0AA41VT63_PAPNU</name>
<sequence>MERNFISTFSTVFFFVMIIMVSSFTAQMASAVRSDLSVTNDQAAFSDNTVDNNVNPSPWNYFVKHFFRPDYYFGNRWASDRTHVKNKGKHSHTQN</sequence>
<keyword evidence="1" id="KW-0732">Signal</keyword>
<proteinExistence type="predicted"/>
<evidence type="ECO:0000313" key="2">
    <source>
        <dbReference type="EMBL" id="MCL7046972.1"/>
    </source>
</evidence>
<gene>
    <name evidence="2" type="ORF">MKW94_004740</name>
</gene>
<evidence type="ECO:0000256" key="1">
    <source>
        <dbReference type="SAM" id="SignalP"/>
    </source>
</evidence>
<protein>
    <recommendedName>
        <fullName evidence="4">Transmembrane protein</fullName>
    </recommendedName>
</protein>
<evidence type="ECO:0008006" key="4">
    <source>
        <dbReference type="Google" id="ProtNLM"/>
    </source>
</evidence>
<dbReference type="EMBL" id="JAJJMA010287895">
    <property type="protein sequence ID" value="MCL7046972.1"/>
    <property type="molecule type" value="Genomic_DNA"/>
</dbReference>
<keyword evidence="3" id="KW-1185">Reference proteome</keyword>
<organism evidence="2 3">
    <name type="scientific">Papaver nudicaule</name>
    <name type="common">Iceland poppy</name>
    <dbReference type="NCBI Taxonomy" id="74823"/>
    <lineage>
        <taxon>Eukaryota</taxon>
        <taxon>Viridiplantae</taxon>
        <taxon>Streptophyta</taxon>
        <taxon>Embryophyta</taxon>
        <taxon>Tracheophyta</taxon>
        <taxon>Spermatophyta</taxon>
        <taxon>Magnoliopsida</taxon>
        <taxon>Ranunculales</taxon>
        <taxon>Papaveraceae</taxon>
        <taxon>Papaveroideae</taxon>
        <taxon>Papaver</taxon>
    </lineage>
</organism>
<reference evidence="2" key="1">
    <citation type="submission" date="2022-03" db="EMBL/GenBank/DDBJ databases">
        <title>A functionally conserved STORR gene fusion in Papaver species that diverged 16.8 million years ago.</title>
        <authorList>
            <person name="Catania T."/>
        </authorList>
    </citation>
    <scope>NUCLEOTIDE SEQUENCE</scope>
    <source>
        <strain evidence="2">S-191538</strain>
    </source>
</reference>
<accession>A0AA41VT63</accession>